<reference evidence="3" key="1">
    <citation type="journal article" date="2019" name="Int. J. Syst. Evol. Microbiol.">
        <title>The Global Catalogue of Microorganisms (GCM) 10K type strain sequencing project: providing services to taxonomists for standard genome sequencing and annotation.</title>
        <authorList>
            <consortium name="The Broad Institute Genomics Platform"/>
            <consortium name="The Broad Institute Genome Sequencing Center for Infectious Disease"/>
            <person name="Wu L."/>
            <person name="Ma J."/>
        </authorList>
    </citation>
    <scope>NUCLEOTIDE SEQUENCE [LARGE SCALE GENOMIC DNA]</scope>
    <source>
        <strain evidence="3">CCM 7640</strain>
    </source>
</reference>
<evidence type="ECO:0000256" key="1">
    <source>
        <dbReference type="SAM" id="MobiDB-lite"/>
    </source>
</evidence>
<evidence type="ECO:0000313" key="2">
    <source>
        <dbReference type="EMBL" id="GGD77423.1"/>
    </source>
</evidence>
<feature type="compositionally biased region" description="Low complexity" evidence="1">
    <location>
        <begin position="8"/>
        <end position="20"/>
    </location>
</feature>
<evidence type="ECO:0000313" key="3">
    <source>
        <dbReference type="Proteomes" id="UP000629365"/>
    </source>
</evidence>
<accession>A0ABQ1RPH2</accession>
<organism evidence="2 3">
    <name type="scientific">Microbacterium murale</name>
    <dbReference type="NCBI Taxonomy" id="1081040"/>
    <lineage>
        <taxon>Bacteria</taxon>
        <taxon>Bacillati</taxon>
        <taxon>Actinomycetota</taxon>
        <taxon>Actinomycetes</taxon>
        <taxon>Micrococcales</taxon>
        <taxon>Microbacteriaceae</taxon>
        <taxon>Microbacterium</taxon>
    </lineage>
</organism>
<protein>
    <submittedName>
        <fullName evidence="2">Uncharacterized protein</fullName>
    </submittedName>
</protein>
<name>A0ABQ1RPH2_9MICO</name>
<gene>
    <name evidence="2" type="ORF">GCM10007269_20500</name>
</gene>
<comment type="caution">
    <text evidence="2">The sequence shown here is derived from an EMBL/GenBank/DDBJ whole genome shotgun (WGS) entry which is preliminary data.</text>
</comment>
<dbReference type="RefSeq" id="WP_033107174.1">
    <property type="nucleotide sequence ID" value="NZ_BMCM01000003.1"/>
</dbReference>
<keyword evidence="3" id="KW-1185">Reference proteome</keyword>
<dbReference type="EMBL" id="BMCM01000003">
    <property type="protein sequence ID" value="GGD77423.1"/>
    <property type="molecule type" value="Genomic_DNA"/>
</dbReference>
<feature type="region of interest" description="Disordered" evidence="1">
    <location>
        <begin position="1"/>
        <end position="20"/>
    </location>
</feature>
<dbReference type="Proteomes" id="UP000629365">
    <property type="component" value="Unassembled WGS sequence"/>
</dbReference>
<sequence>MRQKTHTDAPATPKAADPVDQAFEDISLGWDADVPLECECDHGDEEAYAACGRRAKWRVTIDCTCGENHPRTVELLCTKCLRTARKDLGNEAITARPL</sequence>
<proteinExistence type="predicted"/>